<keyword evidence="1" id="KW-0433">Leucine-rich repeat</keyword>
<keyword evidence="4" id="KW-0812">Transmembrane</keyword>
<keyword evidence="4" id="KW-0472">Membrane</keyword>
<feature type="domain" description="MucBP" evidence="5">
    <location>
        <begin position="466"/>
        <end position="528"/>
    </location>
</feature>
<dbReference type="InterPro" id="IPR025875">
    <property type="entry name" value="Leu-rich_rpt_4"/>
</dbReference>
<dbReference type="RefSeq" id="WP_125700883.1">
    <property type="nucleotide sequence ID" value="NZ_JBHTOM010000007.1"/>
</dbReference>
<dbReference type="Pfam" id="PF06458">
    <property type="entry name" value="MucBP"/>
    <property type="match status" value="2"/>
</dbReference>
<feature type="transmembrane region" description="Helical" evidence="4">
    <location>
        <begin position="632"/>
        <end position="656"/>
    </location>
</feature>
<evidence type="ECO:0000313" key="7">
    <source>
        <dbReference type="Proteomes" id="UP001597195"/>
    </source>
</evidence>
<accession>A0ABW4H3F9</accession>
<comment type="caution">
    <text evidence="6">The sequence shown here is derived from an EMBL/GenBank/DDBJ whole genome shotgun (WGS) entry which is preliminary data.</text>
</comment>
<dbReference type="EMBL" id="JBHTOM010000007">
    <property type="protein sequence ID" value="MFD1549316.1"/>
    <property type="molecule type" value="Genomic_DNA"/>
</dbReference>
<evidence type="ECO:0000256" key="2">
    <source>
        <dbReference type="ARBA" id="ARBA00022737"/>
    </source>
</evidence>
<dbReference type="InterPro" id="IPR009459">
    <property type="entry name" value="MucBP_dom"/>
</dbReference>
<organism evidence="6 7">
    <name type="scientific">Levilactobacillus fuyuanensis</name>
    <dbReference type="NCBI Taxonomy" id="2486022"/>
    <lineage>
        <taxon>Bacteria</taxon>
        <taxon>Bacillati</taxon>
        <taxon>Bacillota</taxon>
        <taxon>Bacilli</taxon>
        <taxon>Lactobacillales</taxon>
        <taxon>Lactobacillaceae</taxon>
        <taxon>Levilactobacillus</taxon>
    </lineage>
</organism>
<dbReference type="Gene3D" id="3.10.20.320">
    <property type="entry name" value="Putative peptidoglycan bound protein (lpxtg motif)"/>
    <property type="match status" value="2"/>
</dbReference>
<keyword evidence="4" id="KW-1133">Transmembrane helix</keyword>
<dbReference type="SUPFAM" id="SSF52058">
    <property type="entry name" value="L domain-like"/>
    <property type="match status" value="1"/>
</dbReference>
<protein>
    <submittedName>
        <fullName evidence="6">MucBP domain-containing protein</fullName>
    </submittedName>
</protein>
<feature type="compositionally biased region" description="Basic residues" evidence="3">
    <location>
        <begin position="555"/>
        <end position="576"/>
    </location>
</feature>
<name>A0ABW4H3F9_9LACO</name>
<dbReference type="InterPro" id="IPR032675">
    <property type="entry name" value="LRR_dom_sf"/>
</dbReference>
<evidence type="ECO:0000259" key="5">
    <source>
        <dbReference type="Pfam" id="PF06458"/>
    </source>
</evidence>
<feature type="domain" description="MucBP" evidence="5">
    <location>
        <begin position="366"/>
        <end position="428"/>
    </location>
</feature>
<evidence type="ECO:0000256" key="1">
    <source>
        <dbReference type="ARBA" id="ARBA00022614"/>
    </source>
</evidence>
<dbReference type="Proteomes" id="UP001597195">
    <property type="component" value="Unassembled WGS sequence"/>
</dbReference>
<evidence type="ECO:0000256" key="4">
    <source>
        <dbReference type="SAM" id="Phobius"/>
    </source>
</evidence>
<proteinExistence type="predicted"/>
<evidence type="ECO:0000313" key="6">
    <source>
        <dbReference type="EMBL" id="MFD1549316.1"/>
    </source>
</evidence>
<feature type="region of interest" description="Disordered" evidence="3">
    <location>
        <begin position="545"/>
        <end position="618"/>
    </location>
</feature>
<reference evidence="7" key="1">
    <citation type="journal article" date="2019" name="Int. J. Syst. Evol. Microbiol.">
        <title>The Global Catalogue of Microorganisms (GCM) 10K type strain sequencing project: providing services to taxonomists for standard genome sequencing and annotation.</title>
        <authorList>
            <consortium name="The Broad Institute Genomics Platform"/>
            <consortium name="The Broad Institute Genome Sequencing Center for Infectious Disease"/>
            <person name="Wu L."/>
            <person name="Ma J."/>
        </authorList>
    </citation>
    <scope>NUCLEOTIDE SEQUENCE [LARGE SCALE GENOMIC DNA]</scope>
    <source>
        <strain evidence="7">CCM 8906</strain>
    </source>
</reference>
<dbReference type="Gene3D" id="3.80.10.10">
    <property type="entry name" value="Ribonuclease Inhibitor"/>
    <property type="match status" value="1"/>
</dbReference>
<keyword evidence="2" id="KW-0677">Repeat</keyword>
<sequence>MQELSLSNRMYISAKLWLSIVALMIVAGMLAVDEHIAYADQTPPTDHAALLKGGPKLVAGKLPDSKPGNIDQWMPNKRLQQSLLYQLNAQVKEDQVPLHWQDVSEISQLDMQFLGRIDVDGRDESNHISTYIDGQQEFSIEGLQYAQNATFVNFSGGDYNYAPYALFGDLVDISPLSKMPGIERMYLDFNRIEDVSPLAGLKNLTYLSIVNNHVKDFSSLKPIQSAVKDYKYQHVTLDKIGVDPHDRWAHLENDFRLPNGELVDMVIRPYSKIAYFYDLPGSGHERARNLIYMNVDTDYIYYDDAGTGLEYWYIPDQEPGLTEFEGFHVIPQADKNFLLAEGQDETGVDIFDIVQPYQIGQLVAGQVTVHYRDEQGKSIAPDQTLPVGKVGEAYTTHPVEVAGYKLLHETANAKGAYTTQDIDVTYTYGKQSAIVTPPTLPKPSTPQPELPGKPTVPGIAHTAKATVTVRYVDQQGKKLHADVSLHGRVGEPYKTDAVAVKGYMLYDVPKNIKGMFLEQPQTVTYVYQTETVPNNDVGTVVTSGAAASISGPSPAKKRPGRPVHAASRHPARRAVARRPVQANRERSVARPVRQAASQQPDSKQKRSAAVQHHGEAAAKVTAPKHTAFHKHYFWQSFSFWWLIIGMIIGFWFFLVYRRRRKEEEDKA</sequence>
<evidence type="ECO:0000256" key="3">
    <source>
        <dbReference type="SAM" id="MobiDB-lite"/>
    </source>
</evidence>
<keyword evidence="7" id="KW-1185">Reference proteome</keyword>
<dbReference type="Pfam" id="PF12799">
    <property type="entry name" value="LRR_4"/>
    <property type="match status" value="1"/>
</dbReference>
<gene>
    <name evidence="6" type="ORF">ACFQ5T_06370</name>
</gene>
<feature type="compositionally biased region" description="Low complexity" evidence="3">
    <location>
        <begin position="545"/>
        <end position="554"/>
    </location>
</feature>